<dbReference type="PANTHER" id="PTHR11733:SF133">
    <property type="entry name" value="PHOSPHATE-REGULATING NEUTRAL ENDOPEPTIDASE PHEX"/>
    <property type="match status" value="1"/>
</dbReference>
<dbReference type="EMBL" id="BMAW01009029">
    <property type="protein sequence ID" value="GFT11658.1"/>
    <property type="molecule type" value="Genomic_DNA"/>
</dbReference>
<feature type="domain" description="Peptidase M13 C-terminal" evidence="1">
    <location>
        <begin position="48"/>
        <end position="226"/>
    </location>
</feature>
<dbReference type="Gene3D" id="3.40.390.10">
    <property type="entry name" value="Collagenase (Catalytic Domain)"/>
    <property type="match status" value="1"/>
</dbReference>
<dbReference type="InterPro" id="IPR024079">
    <property type="entry name" value="MetalloPept_cat_dom_sf"/>
</dbReference>
<name>A0A8X6THL1_NEPPI</name>
<accession>A0A8X6THL1</accession>
<dbReference type="Pfam" id="PF01431">
    <property type="entry name" value="Peptidase_M13"/>
    <property type="match status" value="1"/>
</dbReference>
<dbReference type="Proteomes" id="UP000887013">
    <property type="component" value="Unassembled WGS sequence"/>
</dbReference>
<organism evidence="2 3">
    <name type="scientific">Nephila pilipes</name>
    <name type="common">Giant wood spider</name>
    <name type="synonym">Nephila maculata</name>
    <dbReference type="NCBI Taxonomy" id="299642"/>
    <lineage>
        <taxon>Eukaryota</taxon>
        <taxon>Metazoa</taxon>
        <taxon>Ecdysozoa</taxon>
        <taxon>Arthropoda</taxon>
        <taxon>Chelicerata</taxon>
        <taxon>Arachnida</taxon>
        <taxon>Araneae</taxon>
        <taxon>Araneomorphae</taxon>
        <taxon>Entelegynae</taxon>
        <taxon>Araneoidea</taxon>
        <taxon>Nephilidae</taxon>
        <taxon>Nephila</taxon>
    </lineage>
</organism>
<dbReference type="GO" id="GO:0004222">
    <property type="term" value="F:metalloendopeptidase activity"/>
    <property type="evidence" value="ECO:0007669"/>
    <property type="project" value="InterPro"/>
</dbReference>
<dbReference type="SUPFAM" id="SSF55486">
    <property type="entry name" value="Metalloproteases ('zincins'), catalytic domain"/>
    <property type="match status" value="1"/>
</dbReference>
<dbReference type="CDD" id="cd08662">
    <property type="entry name" value="M13"/>
    <property type="match status" value="1"/>
</dbReference>
<dbReference type="GO" id="GO:0005886">
    <property type="term" value="C:plasma membrane"/>
    <property type="evidence" value="ECO:0007669"/>
    <property type="project" value="TreeGrafter"/>
</dbReference>
<sequence>LGEVQEDNYFDAVVALCGILNDQKYSRWNKTAIRNETDPYTSDPTIVNAYYIPSTNFISLPAGIFGYPYYRYGRIDSINYGAIGTVIGHEISHAFDTTGRKFDHLGNMREWWTNETGTKFLEKAECFIDQYDNYVDTRSSAKADGKVTVGENIADNGGVRNAFKAFRLHLALSDESLNYRKRLPGLSASPEQLFFLGYASIWCANMTDRYAKTFNRRDNHSSNKIR</sequence>
<comment type="caution">
    <text evidence="2">The sequence shown here is derived from an EMBL/GenBank/DDBJ whole genome shotgun (WGS) entry which is preliminary data.</text>
</comment>
<reference evidence="2" key="1">
    <citation type="submission" date="2020-08" db="EMBL/GenBank/DDBJ databases">
        <title>Multicomponent nature underlies the extraordinary mechanical properties of spider dragline silk.</title>
        <authorList>
            <person name="Kono N."/>
            <person name="Nakamura H."/>
            <person name="Mori M."/>
            <person name="Yoshida Y."/>
            <person name="Ohtoshi R."/>
            <person name="Malay A.D."/>
            <person name="Moran D.A.P."/>
            <person name="Tomita M."/>
            <person name="Numata K."/>
            <person name="Arakawa K."/>
        </authorList>
    </citation>
    <scope>NUCLEOTIDE SEQUENCE</scope>
</reference>
<protein>
    <submittedName>
        <fullName evidence="2">Neprilysin-1</fullName>
    </submittedName>
</protein>
<feature type="non-terminal residue" evidence="2">
    <location>
        <position position="226"/>
    </location>
</feature>
<keyword evidence="3" id="KW-1185">Reference proteome</keyword>
<evidence type="ECO:0000259" key="1">
    <source>
        <dbReference type="Pfam" id="PF01431"/>
    </source>
</evidence>
<dbReference type="InterPro" id="IPR018497">
    <property type="entry name" value="Peptidase_M13_C"/>
</dbReference>
<evidence type="ECO:0000313" key="3">
    <source>
        <dbReference type="Proteomes" id="UP000887013"/>
    </source>
</evidence>
<dbReference type="GO" id="GO:0016485">
    <property type="term" value="P:protein processing"/>
    <property type="evidence" value="ECO:0007669"/>
    <property type="project" value="TreeGrafter"/>
</dbReference>
<dbReference type="AlphaFoldDB" id="A0A8X6THL1"/>
<evidence type="ECO:0000313" key="2">
    <source>
        <dbReference type="EMBL" id="GFT11658.1"/>
    </source>
</evidence>
<dbReference type="PRINTS" id="PR00786">
    <property type="entry name" value="NEPRILYSIN"/>
</dbReference>
<proteinExistence type="predicted"/>
<dbReference type="PROSITE" id="PS51885">
    <property type="entry name" value="NEPRILYSIN"/>
    <property type="match status" value="1"/>
</dbReference>
<dbReference type="PANTHER" id="PTHR11733">
    <property type="entry name" value="ZINC METALLOPROTEASE FAMILY M13 NEPRILYSIN-RELATED"/>
    <property type="match status" value="1"/>
</dbReference>
<dbReference type="OrthoDB" id="6428845at2759"/>
<gene>
    <name evidence="2" type="ORF">NPIL_170641</name>
</gene>
<dbReference type="InterPro" id="IPR000718">
    <property type="entry name" value="Peptidase_M13"/>
</dbReference>